<dbReference type="Proteomes" id="UP001501565">
    <property type="component" value="Unassembled WGS sequence"/>
</dbReference>
<keyword evidence="2" id="KW-1185">Reference proteome</keyword>
<gene>
    <name evidence="1" type="ORF">GCM10022277_21600</name>
</gene>
<comment type="caution">
    <text evidence="1">The sequence shown here is derived from an EMBL/GenBank/DDBJ whole genome shotgun (WGS) entry which is preliminary data.</text>
</comment>
<sequence length="65" mass="7504">MLVRERVYTVMMQISGSKVIFRDHGFAFLKRGYVSEIIYQACDFKFNSPVNTELQLGHDGCRGDQ</sequence>
<organism evidence="1 2">
    <name type="scientific">Litoribacillus peritrichatus</name>
    <dbReference type="NCBI Taxonomy" id="718191"/>
    <lineage>
        <taxon>Bacteria</taxon>
        <taxon>Pseudomonadati</taxon>
        <taxon>Pseudomonadota</taxon>
        <taxon>Gammaproteobacteria</taxon>
        <taxon>Oceanospirillales</taxon>
        <taxon>Oceanospirillaceae</taxon>
        <taxon>Litoribacillus</taxon>
    </lineage>
</organism>
<evidence type="ECO:0000313" key="2">
    <source>
        <dbReference type="Proteomes" id="UP001501565"/>
    </source>
</evidence>
<proteinExistence type="predicted"/>
<reference evidence="2" key="1">
    <citation type="journal article" date="2019" name="Int. J. Syst. Evol. Microbiol.">
        <title>The Global Catalogue of Microorganisms (GCM) 10K type strain sequencing project: providing services to taxonomists for standard genome sequencing and annotation.</title>
        <authorList>
            <consortium name="The Broad Institute Genomics Platform"/>
            <consortium name="The Broad Institute Genome Sequencing Center for Infectious Disease"/>
            <person name="Wu L."/>
            <person name="Ma J."/>
        </authorList>
    </citation>
    <scope>NUCLEOTIDE SEQUENCE [LARGE SCALE GENOMIC DNA]</scope>
    <source>
        <strain evidence="2">JCM 17551</strain>
    </source>
</reference>
<evidence type="ECO:0000313" key="1">
    <source>
        <dbReference type="EMBL" id="GAA3925260.1"/>
    </source>
</evidence>
<accession>A0ABP7MNN0</accession>
<dbReference type="EMBL" id="BAABBN010000007">
    <property type="protein sequence ID" value="GAA3925260.1"/>
    <property type="molecule type" value="Genomic_DNA"/>
</dbReference>
<name>A0ABP7MNN0_9GAMM</name>
<protein>
    <submittedName>
        <fullName evidence="1">Uncharacterized protein</fullName>
    </submittedName>
</protein>